<protein>
    <submittedName>
        <fullName evidence="1">Uncharacterized protein</fullName>
    </submittedName>
</protein>
<accession>A0A0W8FGQ0</accession>
<comment type="caution">
    <text evidence="1">The sequence shown here is derived from an EMBL/GenBank/DDBJ whole genome shotgun (WGS) entry which is preliminary data.</text>
</comment>
<organism evidence="1">
    <name type="scientific">hydrocarbon metagenome</name>
    <dbReference type="NCBI Taxonomy" id="938273"/>
    <lineage>
        <taxon>unclassified sequences</taxon>
        <taxon>metagenomes</taxon>
        <taxon>ecological metagenomes</taxon>
    </lineage>
</organism>
<name>A0A0W8FGQ0_9ZZZZ</name>
<gene>
    <name evidence="1" type="ORF">ASZ90_010330</name>
</gene>
<proteinExistence type="predicted"/>
<sequence length="62" mass="6606">MPCGRAEYAWHARIGDVLGGIGYYHGLYGKGCEGSGHIGWSMSLSRRKIGMPSAEPCLIGHG</sequence>
<dbReference type="AlphaFoldDB" id="A0A0W8FGQ0"/>
<dbReference type="EMBL" id="LNQE01001243">
    <property type="protein sequence ID" value="KUG19937.1"/>
    <property type="molecule type" value="Genomic_DNA"/>
</dbReference>
<evidence type="ECO:0000313" key="1">
    <source>
        <dbReference type="EMBL" id="KUG19937.1"/>
    </source>
</evidence>
<reference evidence="1" key="1">
    <citation type="journal article" date="2015" name="Proc. Natl. Acad. Sci. U.S.A.">
        <title>Networks of energetic and metabolic interactions define dynamics in microbial communities.</title>
        <authorList>
            <person name="Embree M."/>
            <person name="Liu J.K."/>
            <person name="Al-Bassam M.M."/>
            <person name="Zengler K."/>
        </authorList>
    </citation>
    <scope>NUCLEOTIDE SEQUENCE</scope>
</reference>